<protein>
    <submittedName>
        <fullName evidence="3">Putative transcriptional regulator, XRE family</fullName>
    </submittedName>
</protein>
<dbReference type="InterPro" id="IPR013096">
    <property type="entry name" value="Cupin_2"/>
</dbReference>
<dbReference type="CDD" id="cd02209">
    <property type="entry name" value="cupin_XRE_C"/>
    <property type="match status" value="1"/>
</dbReference>
<dbReference type="STRING" id="1162668.LFE_2451"/>
<dbReference type="GO" id="GO:0005829">
    <property type="term" value="C:cytosol"/>
    <property type="evidence" value="ECO:0007669"/>
    <property type="project" value="TreeGrafter"/>
</dbReference>
<proteinExistence type="predicted"/>
<reference evidence="4" key="2">
    <citation type="submission" date="2012-03" db="EMBL/GenBank/DDBJ databases">
        <title>The complete genome sequence of the pioneer microbe on fresh volcanic deposit, Leptospirillum ferrooxidans strain C2-3.</title>
        <authorList>
            <person name="Fujimura R."/>
            <person name="Sato Y."/>
            <person name="Nishizawa T."/>
            <person name="Nanba K."/>
            <person name="Oshima K."/>
            <person name="Hattori M."/>
            <person name="Kamijo T."/>
            <person name="Ohta H."/>
        </authorList>
    </citation>
    <scope>NUCLEOTIDE SEQUENCE [LARGE SCALE GENOMIC DNA]</scope>
    <source>
        <strain evidence="4">C2-3</strain>
    </source>
</reference>
<dbReference type="HOGENOM" id="CLU_085376_3_2_0"/>
<dbReference type="InterPro" id="IPR011051">
    <property type="entry name" value="RmlC_Cupin_sf"/>
</dbReference>
<dbReference type="InterPro" id="IPR001387">
    <property type="entry name" value="Cro/C1-type_HTH"/>
</dbReference>
<dbReference type="InterPro" id="IPR010982">
    <property type="entry name" value="Lambda_DNA-bd_dom_sf"/>
</dbReference>
<evidence type="ECO:0000259" key="2">
    <source>
        <dbReference type="PROSITE" id="PS50943"/>
    </source>
</evidence>
<name>I0IS73_LEPFC</name>
<dbReference type="KEGG" id="lfc:LFE_2451"/>
<keyword evidence="4" id="KW-1185">Reference proteome</keyword>
<dbReference type="GO" id="GO:0003677">
    <property type="term" value="F:DNA binding"/>
    <property type="evidence" value="ECO:0007669"/>
    <property type="project" value="UniProtKB-KW"/>
</dbReference>
<dbReference type="eggNOG" id="COG1396">
    <property type="taxonomic scope" value="Bacteria"/>
</dbReference>
<evidence type="ECO:0000313" key="4">
    <source>
        <dbReference type="Proteomes" id="UP000007382"/>
    </source>
</evidence>
<dbReference type="Gene3D" id="1.10.260.40">
    <property type="entry name" value="lambda repressor-like DNA-binding domains"/>
    <property type="match status" value="1"/>
</dbReference>
<accession>I0IS73</accession>
<dbReference type="AlphaFoldDB" id="I0IS73"/>
<dbReference type="InterPro" id="IPR050807">
    <property type="entry name" value="TransReg_Diox_bact_type"/>
</dbReference>
<dbReference type="PANTHER" id="PTHR46797">
    <property type="entry name" value="HTH-TYPE TRANSCRIPTIONAL REGULATOR"/>
    <property type="match status" value="1"/>
</dbReference>
<reference evidence="3 4" key="1">
    <citation type="journal article" date="2012" name="J. Bacteriol.">
        <title>Complete Genome Sequence of Leptospirillum ferrooxidans Strain C2-3, Isolated from a Fresh Volcanic Ash Deposit on the Island of Miyake, Japan.</title>
        <authorList>
            <person name="Fujimura R."/>
            <person name="Sato Y."/>
            <person name="Nishizawa T."/>
            <person name="Oshima K."/>
            <person name="Kim S.-W."/>
            <person name="Hattori M."/>
            <person name="Kamijo T."/>
            <person name="Ohta H."/>
        </authorList>
    </citation>
    <scope>NUCLEOTIDE SEQUENCE [LARGE SCALE GENOMIC DNA]</scope>
    <source>
        <strain evidence="3 4">C2-3</strain>
    </source>
</reference>
<evidence type="ECO:0000313" key="3">
    <source>
        <dbReference type="EMBL" id="BAM08122.1"/>
    </source>
</evidence>
<sequence>MAAGISPSALSQIESSQVSPSVATLEKITAALHLPITVLFDEPDEAGDPVLMPAQDRRRVYSAPSHATLEPLARGLSKKKMQPFLLRLDPGGEVGDYPYSGSEGEEFAIVLEGEILFEQSNRTYTLKDLDAVYFDPTKPHNWKNTGTGPATVLLVSSS</sequence>
<dbReference type="EMBL" id="AP012342">
    <property type="protein sequence ID" value="BAM08122.1"/>
    <property type="molecule type" value="Genomic_DNA"/>
</dbReference>
<dbReference type="Pfam" id="PF07883">
    <property type="entry name" value="Cupin_2"/>
    <property type="match status" value="1"/>
</dbReference>
<dbReference type="Gene3D" id="2.60.120.10">
    <property type="entry name" value="Jelly Rolls"/>
    <property type="match status" value="1"/>
</dbReference>
<dbReference type="InterPro" id="IPR014710">
    <property type="entry name" value="RmlC-like_jellyroll"/>
</dbReference>
<dbReference type="SUPFAM" id="SSF47413">
    <property type="entry name" value="lambda repressor-like DNA-binding domains"/>
    <property type="match status" value="1"/>
</dbReference>
<dbReference type="PATRIC" id="fig|1162668.3.peg.2909"/>
<dbReference type="SUPFAM" id="SSF51182">
    <property type="entry name" value="RmlC-like cupins"/>
    <property type="match status" value="1"/>
</dbReference>
<dbReference type="PANTHER" id="PTHR46797:SF1">
    <property type="entry name" value="METHYLPHOSPHONATE SYNTHASE"/>
    <property type="match status" value="1"/>
</dbReference>
<keyword evidence="1" id="KW-0238">DNA-binding</keyword>
<gene>
    <name evidence="3" type="ordered locus">LFE_2451</name>
</gene>
<feature type="domain" description="HTH cro/C1-type" evidence="2">
    <location>
        <begin position="2"/>
        <end position="39"/>
    </location>
</feature>
<dbReference type="Pfam" id="PF01381">
    <property type="entry name" value="HTH_3"/>
    <property type="match status" value="1"/>
</dbReference>
<dbReference type="CDD" id="cd00093">
    <property type="entry name" value="HTH_XRE"/>
    <property type="match status" value="1"/>
</dbReference>
<dbReference type="Proteomes" id="UP000007382">
    <property type="component" value="Chromosome"/>
</dbReference>
<evidence type="ECO:0000256" key="1">
    <source>
        <dbReference type="ARBA" id="ARBA00023125"/>
    </source>
</evidence>
<dbReference type="PROSITE" id="PS50943">
    <property type="entry name" value="HTH_CROC1"/>
    <property type="match status" value="1"/>
</dbReference>
<organism evidence="3 4">
    <name type="scientific">Leptospirillum ferrooxidans (strain C2-3)</name>
    <dbReference type="NCBI Taxonomy" id="1162668"/>
    <lineage>
        <taxon>Bacteria</taxon>
        <taxon>Pseudomonadati</taxon>
        <taxon>Nitrospirota</taxon>
        <taxon>Nitrospiria</taxon>
        <taxon>Nitrospirales</taxon>
        <taxon>Nitrospiraceae</taxon>
        <taxon>Leptospirillum</taxon>
    </lineage>
</organism>
<dbReference type="GO" id="GO:0003700">
    <property type="term" value="F:DNA-binding transcription factor activity"/>
    <property type="evidence" value="ECO:0007669"/>
    <property type="project" value="TreeGrafter"/>
</dbReference>
<dbReference type="eggNOG" id="COG0662">
    <property type="taxonomic scope" value="Bacteria"/>
</dbReference>